<organism evidence="4 5">
    <name type="scientific">Chryseobacterium koreense CCUG 49689</name>
    <dbReference type="NCBI Taxonomy" id="1304281"/>
    <lineage>
        <taxon>Bacteria</taxon>
        <taxon>Pseudomonadati</taxon>
        <taxon>Bacteroidota</taxon>
        <taxon>Flavobacteriia</taxon>
        <taxon>Flavobacteriales</taxon>
        <taxon>Weeksellaceae</taxon>
        <taxon>Chryseobacterium group</taxon>
        <taxon>Chryseobacterium</taxon>
    </lineage>
</organism>
<dbReference type="EMBL" id="LFNG01000030">
    <property type="protein sequence ID" value="KMQ70141.1"/>
    <property type="molecule type" value="Genomic_DNA"/>
</dbReference>
<dbReference type="OrthoDB" id="9802114at2"/>
<dbReference type="AlphaFoldDB" id="A0A0J7IWG4"/>
<protein>
    <recommendedName>
        <fullName evidence="3">CBS domain-containing protein</fullName>
    </recommendedName>
</protein>
<feature type="domain" description="CBS" evidence="3">
    <location>
        <begin position="77"/>
        <end position="133"/>
    </location>
</feature>
<sequence>MSNVATIFARKGGFNHLTIEPEQTVLEALQMMADKNVGSIVVQDSTGYLGIFTERNYSRNVILKNRHSHDTKVKDVMTTDLPQLKMLDSLEFCMKTMADCNVQYLPVSDEGKMLGVISIKDLIREQVHQQKDLVKYLQNYIQG</sequence>
<name>A0A0J7IWG4_9FLAO</name>
<dbReference type="SMART" id="SM00116">
    <property type="entry name" value="CBS"/>
    <property type="match status" value="2"/>
</dbReference>
<evidence type="ECO:0000256" key="2">
    <source>
        <dbReference type="PROSITE-ProRule" id="PRU00703"/>
    </source>
</evidence>
<dbReference type="PROSITE" id="PS51371">
    <property type="entry name" value="CBS"/>
    <property type="match status" value="2"/>
</dbReference>
<dbReference type="PANTHER" id="PTHR43080:SF2">
    <property type="entry name" value="CBS DOMAIN-CONTAINING PROTEIN"/>
    <property type="match status" value="1"/>
</dbReference>
<keyword evidence="1 2" id="KW-0129">CBS domain</keyword>
<accession>A0A0J7IWG4</accession>
<evidence type="ECO:0000256" key="1">
    <source>
        <dbReference type="ARBA" id="ARBA00023122"/>
    </source>
</evidence>
<dbReference type="InterPro" id="IPR000644">
    <property type="entry name" value="CBS_dom"/>
</dbReference>
<evidence type="ECO:0000313" key="4">
    <source>
        <dbReference type="EMBL" id="KMQ70141.1"/>
    </source>
</evidence>
<evidence type="ECO:0000313" key="5">
    <source>
        <dbReference type="Proteomes" id="UP000035900"/>
    </source>
</evidence>
<dbReference type="STRING" id="1304281.ACM44_13905"/>
<dbReference type="SUPFAM" id="SSF54631">
    <property type="entry name" value="CBS-domain pair"/>
    <property type="match status" value="1"/>
</dbReference>
<dbReference type="RefSeq" id="WP_048500660.1">
    <property type="nucleotide sequence ID" value="NZ_LFNG01000030.1"/>
</dbReference>
<proteinExistence type="predicted"/>
<feature type="domain" description="CBS" evidence="3">
    <location>
        <begin position="9"/>
        <end position="71"/>
    </location>
</feature>
<dbReference type="Proteomes" id="UP000035900">
    <property type="component" value="Unassembled WGS sequence"/>
</dbReference>
<dbReference type="PATRIC" id="fig|1304281.5.peg.3015"/>
<dbReference type="Pfam" id="PF00571">
    <property type="entry name" value="CBS"/>
    <property type="match status" value="2"/>
</dbReference>
<gene>
    <name evidence="4" type="ORF">ACM44_13905</name>
</gene>
<keyword evidence="5" id="KW-1185">Reference proteome</keyword>
<comment type="caution">
    <text evidence="4">The sequence shown here is derived from an EMBL/GenBank/DDBJ whole genome shotgun (WGS) entry which is preliminary data.</text>
</comment>
<dbReference type="Gene3D" id="3.10.580.10">
    <property type="entry name" value="CBS-domain"/>
    <property type="match status" value="1"/>
</dbReference>
<dbReference type="PANTHER" id="PTHR43080">
    <property type="entry name" value="CBS DOMAIN-CONTAINING PROTEIN CBSX3, MITOCHONDRIAL"/>
    <property type="match status" value="1"/>
</dbReference>
<dbReference type="InterPro" id="IPR051257">
    <property type="entry name" value="Diverse_CBS-Domain"/>
</dbReference>
<evidence type="ECO:0000259" key="3">
    <source>
        <dbReference type="PROSITE" id="PS51371"/>
    </source>
</evidence>
<reference evidence="4 5" key="1">
    <citation type="journal article" date="2004" name="Int. J. Syst. Evol. Microbiol.">
        <title>Kaistella koreensis gen. nov., sp. nov., a novel member of the Chryseobacterium-Bergeyella-Riemerella branch.</title>
        <authorList>
            <person name="Kim M.K."/>
            <person name="Im W.T."/>
            <person name="Shin Y.K."/>
            <person name="Lim J.H."/>
            <person name="Kim S.H."/>
            <person name="Lee B.C."/>
            <person name="Park M.Y."/>
            <person name="Lee K.Y."/>
            <person name="Lee S.T."/>
        </authorList>
    </citation>
    <scope>NUCLEOTIDE SEQUENCE [LARGE SCALE GENOMIC DNA]</scope>
    <source>
        <strain evidence="4 5">CCUG 49689</strain>
    </source>
</reference>
<dbReference type="InterPro" id="IPR046342">
    <property type="entry name" value="CBS_dom_sf"/>
</dbReference>